<keyword evidence="4" id="KW-0732">Signal</keyword>
<evidence type="ECO:0000256" key="6">
    <source>
        <dbReference type="ARBA" id="ARBA00022840"/>
    </source>
</evidence>
<keyword evidence="8" id="KW-0472">Membrane</keyword>
<keyword evidence="6" id="KW-0067">ATP-binding</keyword>
<evidence type="ECO:0000256" key="3">
    <source>
        <dbReference type="ARBA" id="ARBA00022679"/>
    </source>
</evidence>
<dbReference type="InterPro" id="IPR021720">
    <property type="entry name" value="Malectin_dom"/>
</dbReference>
<keyword evidence="7" id="KW-0325">Glycoprotein</keyword>
<dbReference type="InterPro" id="IPR011009">
    <property type="entry name" value="Kinase-like_dom_sf"/>
</dbReference>
<organism evidence="10 11">
    <name type="scientific">Apostasia shenzhenica</name>
    <dbReference type="NCBI Taxonomy" id="1088818"/>
    <lineage>
        <taxon>Eukaryota</taxon>
        <taxon>Viridiplantae</taxon>
        <taxon>Streptophyta</taxon>
        <taxon>Embryophyta</taxon>
        <taxon>Tracheophyta</taxon>
        <taxon>Spermatophyta</taxon>
        <taxon>Magnoliopsida</taxon>
        <taxon>Liliopsida</taxon>
        <taxon>Asparagales</taxon>
        <taxon>Orchidaceae</taxon>
        <taxon>Apostasioideae</taxon>
        <taxon>Apostasia</taxon>
    </lineage>
</organism>
<dbReference type="InterPro" id="IPR051824">
    <property type="entry name" value="LRR_Rcpt-Like_S/T_Kinase"/>
</dbReference>
<dbReference type="Gene3D" id="2.60.120.430">
    <property type="entry name" value="Galactose-binding lectin"/>
    <property type="match status" value="1"/>
</dbReference>
<keyword evidence="8" id="KW-0812">Transmembrane</keyword>
<keyword evidence="3 10" id="KW-0808">Transferase</keyword>
<dbReference type="PANTHER" id="PTHR48006:SF68">
    <property type="entry name" value="PROTEIN KINASE DOMAIN-CONTAINING PROTEIN"/>
    <property type="match status" value="1"/>
</dbReference>
<keyword evidence="8" id="KW-1133">Transmembrane helix</keyword>
<dbReference type="EMBL" id="KZ451982">
    <property type="protein sequence ID" value="PKA54598.1"/>
    <property type="molecule type" value="Genomic_DNA"/>
</dbReference>
<gene>
    <name evidence="10" type="ORF">AXF42_Ash000433</name>
</gene>
<name>A0A2I0AGD8_9ASPA</name>
<keyword evidence="11" id="KW-1185">Reference proteome</keyword>
<dbReference type="AlphaFoldDB" id="A0A2I0AGD8"/>
<feature type="domain" description="Malectin" evidence="9">
    <location>
        <begin position="1"/>
        <end position="59"/>
    </location>
</feature>
<evidence type="ECO:0000256" key="4">
    <source>
        <dbReference type="ARBA" id="ARBA00022729"/>
    </source>
</evidence>
<protein>
    <recommendedName>
        <fullName evidence="1">non-specific serine/threonine protein kinase</fullName>
        <ecNumber evidence="1">2.7.11.1</ecNumber>
    </recommendedName>
</protein>
<evidence type="ECO:0000259" key="9">
    <source>
        <dbReference type="Pfam" id="PF11721"/>
    </source>
</evidence>
<dbReference type="OrthoDB" id="1938112at2759"/>
<evidence type="ECO:0000256" key="5">
    <source>
        <dbReference type="ARBA" id="ARBA00022741"/>
    </source>
</evidence>
<dbReference type="GO" id="GO:0005524">
    <property type="term" value="F:ATP binding"/>
    <property type="evidence" value="ECO:0007669"/>
    <property type="project" value="UniProtKB-KW"/>
</dbReference>
<dbReference type="STRING" id="1088818.A0A2I0AGD8"/>
<keyword evidence="5" id="KW-0547">Nucleotide-binding</keyword>
<proteinExistence type="predicted"/>
<dbReference type="EC" id="2.7.11.1" evidence="1"/>
<dbReference type="Gene3D" id="3.30.200.20">
    <property type="entry name" value="Phosphorylase Kinase, domain 1"/>
    <property type="match status" value="1"/>
</dbReference>
<evidence type="ECO:0000256" key="7">
    <source>
        <dbReference type="ARBA" id="ARBA00023180"/>
    </source>
</evidence>
<evidence type="ECO:0000256" key="8">
    <source>
        <dbReference type="SAM" id="Phobius"/>
    </source>
</evidence>
<keyword evidence="10" id="KW-0418">Kinase</keyword>
<evidence type="ECO:0000256" key="1">
    <source>
        <dbReference type="ARBA" id="ARBA00012513"/>
    </source>
</evidence>
<evidence type="ECO:0000256" key="2">
    <source>
        <dbReference type="ARBA" id="ARBA00022553"/>
    </source>
</evidence>
<reference evidence="10 11" key="1">
    <citation type="journal article" date="2017" name="Nature">
        <title>The Apostasia genome and the evolution of orchids.</title>
        <authorList>
            <person name="Zhang G.Q."/>
            <person name="Liu K.W."/>
            <person name="Li Z."/>
            <person name="Lohaus R."/>
            <person name="Hsiao Y.Y."/>
            <person name="Niu S.C."/>
            <person name="Wang J.Y."/>
            <person name="Lin Y.C."/>
            <person name="Xu Q."/>
            <person name="Chen L.J."/>
            <person name="Yoshida K."/>
            <person name="Fujiwara S."/>
            <person name="Wang Z.W."/>
            <person name="Zhang Y.Q."/>
            <person name="Mitsuda N."/>
            <person name="Wang M."/>
            <person name="Liu G.H."/>
            <person name="Pecoraro L."/>
            <person name="Huang H.X."/>
            <person name="Xiao X.J."/>
            <person name="Lin M."/>
            <person name="Wu X.Y."/>
            <person name="Wu W.L."/>
            <person name="Chen Y.Y."/>
            <person name="Chang S.B."/>
            <person name="Sakamoto S."/>
            <person name="Ohme-Takagi M."/>
            <person name="Yagi M."/>
            <person name="Zeng S.J."/>
            <person name="Shen C.Y."/>
            <person name="Yeh C.M."/>
            <person name="Luo Y.B."/>
            <person name="Tsai W.C."/>
            <person name="Van de Peer Y."/>
            <person name="Liu Z.J."/>
        </authorList>
    </citation>
    <scope>NUCLEOTIDE SEQUENCE [LARGE SCALE GENOMIC DNA]</scope>
    <source>
        <strain evidence="11">cv. Shenzhen</strain>
        <tissue evidence="10">Stem</tissue>
    </source>
</reference>
<dbReference type="Pfam" id="PF11721">
    <property type="entry name" value="Malectin"/>
    <property type="match status" value="1"/>
</dbReference>
<accession>A0A2I0AGD8</accession>
<dbReference type="PANTHER" id="PTHR48006">
    <property type="entry name" value="LEUCINE-RICH REPEAT-CONTAINING PROTEIN DDB_G0281931-RELATED"/>
    <property type="match status" value="1"/>
</dbReference>
<evidence type="ECO:0000313" key="11">
    <source>
        <dbReference type="Proteomes" id="UP000236161"/>
    </source>
</evidence>
<dbReference type="Proteomes" id="UP000236161">
    <property type="component" value="Unassembled WGS sequence"/>
</dbReference>
<dbReference type="SUPFAM" id="SSF56112">
    <property type="entry name" value="Protein kinase-like (PK-like)"/>
    <property type="match status" value="1"/>
</dbReference>
<feature type="transmembrane region" description="Helical" evidence="8">
    <location>
        <begin position="82"/>
        <end position="100"/>
    </location>
</feature>
<sequence length="270" mass="29783">MVLEDFNIQKAAGGPGKSIKMSFNASIKDHTLEIQFYWAGRGTTGIPNRGVYGPLISAISVTPNFDPPRDHTGLKEASKIEIGISALLLFLIILVLGLWWRKKSINRNSMYRDGKIIAVKQLSARSRQGNREFVNEIGMISALQHPNLACVLQERGKLLELMDPDLRSEFSEEEAMLLLNVALLCTNASPSLRPAMSTVVSLLERRTPIQPMLTHLSVLGNTSSSNGIRRSFWENPSELADTSNSFIYSSGTESLLEHEGNVAFPAEAKT</sequence>
<keyword evidence="2" id="KW-0597">Phosphoprotein</keyword>
<dbReference type="GO" id="GO:0004674">
    <property type="term" value="F:protein serine/threonine kinase activity"/>
    <property type="evidence" value="ECO:0007669"/>
    <property type="project" value="UniProtKB-EC"/>
</dbReference>
<evidence type="ECO:0000313" key="10">
    <source>
        <dbReference type="EMBL" id="PKA54598.1"/>
    </source>
</evidence>
<keyword evidence="10" id="KW-0675">Receptor</keyword>